<name>A0A1A0RIV4_MYCPR</name>
<reference evidence="2" key="1">
    <citation type="submission" date="2016-06" db="EMBL/GenBank/DDBJ databases">
        <authorList>
            <person name="Sutton G."/>
            <person name="Brinkac L."/>
            <person name="Sanka R."/>
            <person name="Adams M."/>
            <person name="Lau E."/>
            <person name="Mehaffy C."/>
            <person name="Tameris M."/>
            <person name="Hatherill M."/>
            <person name="Hanekom W."/>
            <person name="Mahomed H."/>
            <person name="Mcshane H."/>
        </authorList>
    </citation>
    <scope>NUCLEOTIDE SEQUENCE [LARGE SCALE GENOMIC DNA]</scope>
    <source>
        <strain evidence="2">852002-51209_SCH5440388</strain>
    </source>
</reference>
<dbReference type="OrthoDB" id="4703110at2"/>
<dbReference type="STRING" id="43304.GCA_001403655_02860"/>
<dbReference type="Proteomes" id="UP000093902">
    <property type="component" value="Unassembled WGS sequence"/>
</dbReference>
<protein>
    <submittedName>
        <fullName evidence="1">Uncharacterized protein</fullName>
    </submittedName>
</protein>
<proteinExistence type="predicted"/>
<organism evidence="1 2">
    <name type="scientific">Mycolicibacterium peregrinum</name>
    <name type="common">Mycobacterium peregrinum</name>
    <dbReference type="NCBI Taxonomy" id="43304"/>
    <lineage>
        <taxon>Bacteria</taxon>
        <taxon>Bacillati</taxon>
        <taxon>Actinomycetota</taxon>
        <taxon>Actinomycetes</taxon>
        <taxon>Mycobacteriales</taxon>
        <taxon>Mycobacteriaceae</taxon>
        <taxon>Mycolicibacterium</taxon>
    </lineage>
</organism>
<sequence length="159" mass="16884">MENVCFHIATAAAVGLSVFGPLPTAQAWPWPPPPGIEDINGYPIAEGNYTSPTDFYGLYFQTPDGRFCGILPNRGPVGCDAVPADAPEGMNQTFVEAGAPASYRHSGSKLFTRDVDVLPAGHRLENWEAACAVTNEGTLICKTSGRHGFSLDTASGVLW</sequence>
<comment type="caution">
    <text evidence="1">The sequence shown here is derived from an EMBL/GenBank/DDBJ whole genome shotgun (WGS) entry which is preliminary data.</text>
</comment>
<dbReference type="AlphaFoldDB" id="A0A1A0RIV4"/>
<evidence type="ECO:0000313" key="2">
    <source>
        <dbReference type="Proteomes" id="UP000093902"/>
    </source>
</evidence>
<gene>
    <name evidence="1" type="ORF">A5792_00105</name>
</gene>
<accession>A0A1A0RIV4</accession>
<dbReference type="EMBL" id="LZSO01000001">
    <property type="protein sequence ID" value="OBB34446.1"/>
    <property type="molecule type" value="Genomic_DNA"/>
</dbReference>
<evidence type="ECO:0000313" key="1">
    <source>
        <dbReference type="EMBL" id="OBB34446.1"/>
    </source>
</evidence>